<reference evidence="2 3" key="1">
    <citation type="submission" date="2019-12" db="EMBL/GenBank/DDBJ databases">
        <title>Genomic-based taxomic classification of the family Erythrobacteraceae.</title>
        <authorList>
            <person name="Xu L."/>
        </authorList>
    </citation>
    <scope>NUCLEOTIDE SEQUENCE [LARGE SCALE GENOMIC DNA]</scope>
    <source>
        <strain evidence="2 3">KCTC 52763</strain>
    </source>
</reference>
<evidence type="ECO:0000313" key="2">
    <source>
        <dbReference type="EMBL" id="MXO91480.1"/>
    </source>
</evidence>
<comment type="caution">
    <text evidence="2">The sequence shown here is derived from an EMBL/GenBank/DDBJ whole genome shotgun (WGS) entry which is preliminary data.</text>
</comment>
<dbReference type="Proteomes" id="UP000442714">
    <property type="component" value="Unassembled WGS sequence"/>
</dbReference>
<proteinExistence type="predicted"/>
<keyword evidence="1" id="KW-1133">Transmembrane helix</keyword>
<keyword evidence="3" id="KW-1185">Reference proteome</keyword>
<evidence type="ECO:0000256" key="1">
    <source>
        <dbReference type="SAM" id="Phobius"/>
    </source>
</evidence>
<feature type="transmembrane region" description="Helical" evidence="1">
    <location>
        <begin position="100"/>
        <end position="120"/>
    </location>
</feature>
<organism evidence="2 3">
    <name type="scientific">Pontixanthobacter aquaemixtae</name>
    <dbReference type="NCBI Taxonomy" id="1958940"/>
    <lineage>
        <taxon>Bacteria</taxon>
        <taxon>Pseudomonadati</taxon>
        <taxon>Pseudomonadota</taxon>
        <taxon>Alphaproteobacteria</taxon>
        <taxon>Sphingomonadales</taxon>
        <taxon>Erythrobacteraceae</taxon>
        <taxon>Pontixanthobacter</taxon>
    </lineage>
</organism>
<feature type="transmembrane region" description="Helical" evidence="1">
    <location>
        <begin position="74"/>
        <end position="94"/>
    </location>
</feature>
<evidence type="ECO:0000313" key="3">
    <source>
        <dbReference type="Proteomes" id="UP000442714"/>
    </source>
</evidence>
<feature type="transmembrane region" description="Helical" evidence="1">
    <location>
        <begin position="47"/>
        <end position="67"/>
    </location>
</feature>
<keyword evidence="1" id="KW-0812">Transmembrane</keyword>
<sequence>MKPQSIKTFDFLYLGSLVLGVINFVVTRNETMAMLEADPATAQLGSGFLYGAFAFGMGISLLLWFLISNVKSKVAMWIMIVLFVIGVLMTPASLAGMSMLGTVFVIAVTVMQAASIFYLFRPDAKAYLSNDPVDHDTFK</sequence>
<protein>
    <submittedName>
        <fullName evidence="2">Uncharacterized protein</fullName>
    </submittedName>
</protein>
<dbReference type="AlphaFoldDB" id="A0A844ZWC2"/>
<accession>A0A844ZWC2</accession>
<dbReference type="RefSeq" id="WP_160605152.1">
    <property type="nucleotide sequence ID" value="NZ_WTYX01000002.1"/>
</dbReference>
<name>A0A844ZWC2_9SPHN</name>
<dbReference type="OrthoDB" id="7509246at2"/>
<feature type="transmembrane region" description="Helical" evidence="1">
    <location>
        <begin position="9"/>
        <end position="27"/>
    </location>
</feature>
<dbReference type="EMBL" id="WTYX01000002">
    <property type="protein sequence ID" value="MXO91480.1"/>
    <property type="molecule type" value="Genomic_DNA"/>
</dbReference>
<gene>
    <name evidence="2" type="ORF">GRI41_11640</name>
</gene>
<keyword evidence="1" id="KW-0472">Membrane</keyword>